<dbReference type="CDD" id="cd08054">
    <property type="entry name" value="gp6"/>
    <property type="match status" value="1"/>
</dbReference>
<organism evidence="1 2">
    <name type="scientific">Fuscovulum blasticum DSM 2131</name>
    <dbReference type="NCBI Taxonomy" id="1188250"/>
    <lineage>
        <taxon>Bacteria</taxon>
        <taxon>Pseudomonadati</taxon>
        <taxon>Pseudomonadota</taxon>
        <taxon>Alphaproteobacteria</taxon>
        <taxon>Rhodobacterales</taxon>
        <taxon>Paracoccaceae</taxon>
        <taxon>Pseudogemmobacter</taxon>
    </lineage>
</organism>
<dbReference type="EMBL" id="PZKE01000006">
    <property type="protein sequence ID" value="PTE14832.1"/>
    <property type="molecule type" value="Genomic_DNA"/>
</dbReference>
<evidence type="ECO:0008006" key="3">
    <source>
        <dbReference type="Google" id="ProtNLM"/>
    </source>
</evidence>
<dbReference type="NCBIfam" id="TIGR01560">
    <property type="entry name" value="put_DNA_pack"/>
    <property type="match status" value="1"/>
</dbReference>
<protein>
    <recommendedName>
        <fullName evidence="3">Phage gp6-like head-tail connector protein</fullName>
    </recommendedName>
</protein>
<dbReference type="Gene3D" id="1.10.3230.30">
    <property type="entry name" value="Phage gp6-like head-tail connector protein"/>
    <property type="match status" value="1"/>
</dbReference>
<proteinExistence type="predicted"/>
<comment type="caution">
    <text evidence="1">The sequence shown here is derived from an EMBL/GenBank/DDBJ whole genome shotgun (WGS) entry which is preliminary data.</text>
</comment>
<dbReference type="InterPro" id="IPR011738">
    <property type="entry name" value="Phage_CHP"/>
</dbReference>
<dbReference type="Proteomes" id="UP000241362">
    <property type="component" value="Unassembled WGS sequence"/>
</dbReference>
<reference evidence="1 2" key="1">
    <citation type="submission" date="2018-03" db="EMBL/GenBank/DDBJ databases">
        <title>Rhodobacter blasticus.</title>
        <authorList>
            <person name="Meyer T.E."/>
            <person name="Miller S."/>
            <person name="Lodha T."/>
            <person name="Gandham S."/>
            <person name="Chintalapati S."/>
            <person name="Chintalapati V.R."/>
        </authorList>
    </citation>
    <scope>NUCLEOTIDE SEQUENCE [LARGE SCALE GENOMIC DNA]</scope>
    <source>
        <strain evidence="1 2">DSM 2131</strain>
    </source>
</reference>
<evidence type="ECO:0000313" key="2">
    <source>
        <dbReference type="Proteomes" id="UP000241362"/>
    </source>
</evidence>
<dbReference type="InterPro" id="IPR006450">
    <property type="entry name" value="Phage_HK97_gp6-like"/>
</dbReference>
<evidence type="ECO:0000313" key="1">
    <source>
        <dbReference type="EMBL" id="PTE14832.1"/>
    </source>
</evidence>
<dbReference type="AlphaFoldDB" id="A0A2T4JAA8"/>
<sequence>MMLTEVTAVPGAALPVEALKEHLRLGSGFALAPAQDGLLESHLRAAISVIEGRTAKALLERRFEWALAGWRDPVEQALPLGPVARIAAVTLVAADGGQTVVSPDSYRLEVDLHRPRLVAAGMALPLIPSGGRVVIAFDAGFGLGWTDVPADLRQAVLLLAAEFYEHRHDDGSGQAGLPFAVATLIERWRAVRLLGGRGRR</sequence>
<dbReference type="NCBIfam" id="TIGR02215">
    <property type="entry name" value="phage_chp_gp8"/>
    <property type="match status" value="1"/>
</dbReference>
<gene>
    <name evidence="1" type="ORF">C5F44_08530</name>
</gene>
<keyword evidence="2" id="KW-1185">Reference proteome</keyword>
<dbReference type="RefSeq" id="WP_107673085.1">
    <property type="nucleotide sequence ID" value="NZ_PZKE01000006.1"/>
</dbReference>
<name>A0A2T4JAA8_FUSBL</name>
<accession>A0A2T4JAA8</accession>